<dbReference type="AlphaFoldDB" id="L2GJE8"/>
<name>L2GJE8_VITCO</name>
<organism evidence="7 8">
    <name type="scientific">Vittaforma corneae (strain ATCC 50505)</name>
    <name type="common">Microsporidian parasite</name>
    <name type="synonym">Nosema corneum</name>
    <dbReference type="NCBI Taxonomy" id="993615"/>
    <lineage>
        <taxon>Eukaryota</taxon>
        <taxon>Fungi</taxon>
        <taxon>Fungi incertae sedis</taxon>
        <taxon>Microsporidia</taxon>
        <taxon>Nosematidae</taxon>
        <taxon>Vittaforma</taxon>
    </lineage>
</organism>
<evidence type="ECO:0000259" key="6">
    <source>
        <dbReference type="Pfam" id="PF05182"/>
    </source>
</evidence>
<keyword evidence="4" id="KW-0539">Nucleus</keyword>
<proteinExistence type="inferred from homology"/>
<keyword evidence="3" id="KW-0507">mRNA processing</keyword>
<evidence type="ECO:0000256" key="5">
    <source>
        <dbReference type="SAM" id="MobiDB-lite"/>
    </source>
</evidence>
<feature type="region of interest" description="Disordered" evidence="5">
    <location>
        <begin position="91"/>
        <end position="114"/>
    </location>
</feature>
<dbReference type="OrthoDB" id="1917198at2759"/>
<comment type="subcellular location">
    <subcellularLocation>
        <location evidence="1">Nucleus</location>
    </subcellularLocation>
</comment>
<accession>L2GJE8</accession>
<dbReference type="STRING" id="993615.L2GJE8"/>
<dbReference type="EMBL" id="JH370152">
    <property type="protein sequence ID" value="ELA41003.1"/>
    <property type="molecule type" value="Genomic_DNA"/>
</dbReference>
<dbReference type="RefSeq" id="XP_007605407.1">
    <property type="nucleotide sequence ID" value="XM_007605345.1"/>
</dbReference>
<dbReference type="InParanoid" id="L2GJE8"/>
<sequence length="134" mass="16059">MDEDEKSGSVSTEESSSEVSLELVVDKSKTMKIQAESGVDMNLYDFDLDTIKDKPWLKPGADITDYFNYGFTEKTWKKYCDMQREIRGFVEREESNMSRNERDHRYDQRPDDRYGKRRRIEGDRYARGYGRRYY</sequence>
<dbReference type="PANTHER" id="PTHR13484:SF0">
    <property type="entry name" value="PRE-MRNA 3'-END-PROCESSING FACTOR FIP1"/>
    <property type="match status" value="1"/>
</dbReference>
<evidence type="ECO:0000256" key="3">
    <source>
        <dbReference type="ARBA" id="ARBA00022664"/>
    </source>
</evidence>
<dbReference type="HOGENOM" id="CLU_156758_0_0_1"/>
<gene>
    <name evidence="7" type="ORF">VICG_01962</name>
</gene>
<evidence type="ECO:0000256" key="2">
    <source>
        <dbReference type="ARBA" id="ARBA00007459"/>
    </source>
</evidence>
<keyword evidence="8" id="KW-1185">Reference proteome</keyword>
<comment type="similarity">
    <text evidence="2">Belongs to the FIP1 family.</text>
</comment>
<reference evidence="8" key="1">
    <citation type="submission" date="2011-05" db="EMBL/GenBank/DDBJ databases">
        <title>The genome sequence of Vittaforma corneae strain ATCC 50505.</title>
        <authorList>
            <consortium name="The Broad Institute Genome Sequencing Platform"/>
            <person name="Cuomo C."/>
            <person name="Didier E."/>
            <person name="Bowers L."/>
            <person name="Young S.K."/>
            <person name="Zeng Q."/>
            <person name="Gargeya S."/>
            <person name="Fitzgerald M."/>
            <person name="Haas B."/>
            <person name="Abouelleil A."/>
            <person name="Alvarado L."/>
            <person name="Arachchi H.M."/>
            <person name="Berlin A."/>
            <person name="Chapman S.B."/>
            <person name="Gearin G."/>
            <person name="Goldberg J."/>
            <person name="Griggs A."/>
            <person name="Gujja S."/>
            <person name="Hansen M."/>
            <person name="Heiman D."/>
            <person name="Howarth C."/>
            <person name="Larimer J."/>
            <person name="Lui A."/>
            <person name="MacDonald P.J.P."/>
            <person name="McCowen C."/>
            <person name="Montmayeur A."/>
            <person name="Murphy C."/>
            <person name="Neiman D."/>
            <person name="Pearson M."/>
            <person name="Priest M."/>
            <person name="Roberts A."/>
            <person name="Saif S."/>
            <person name="Shea T."/>
            <person name="Sisk P."/>
            <person name="Stolte C."/>
            <person name="Sykes S."/>
            <person name="Wortman J."/>
            <person name="Nusbaum C."/>
            <person name="Birren B."/>
        </authorList>
    </citation>
    <scope>NUCLEOTIDE SEQUENCE [LARGE SCALE GENOMIC DNA]</scope>
    <source>
        <strain evidence="8">ATCC 50505</strain>
    </source>
</reference>
<evidence type="ECO:0000256" key="4">
    <source>
        <dbReference type="ARBA" id="ARBA00023242"/>
    </source>
</evidence>
<protein>
    <recommendedName>
        <fullName evidence="6">Pre-mRNA polyadenylation factor Fip1 domain-containing protein</fullName>
    </recommendedName>
</protein>
<evidence type="ECO:0000256" key="1">
    <source>
        <dbReference type="ARBA" id="ARBA00004123"/>
    </source>
</evidence>
<dbReference type="GeneID" id="19882672"/>
<dbReference type="Proteomes" id="UP000011082">
    <property type="component" value="Unassembled WGS sequence"/>
</dbReference>
<dbReference type="Pfam" id="PF05182">
    <property type="entry name" value="Fip1"/>
    <property type="match status" value="1"/>
</dbReference>
<dbReference type="GO" id="GO:0005847">
    <property type="term" value="C:mRNA cleavage and polyadenylation specificity factor complex"/>
    <property type="evidence" value="ECO:0007669"/>
    <property type="project" value="TreeGrafter"/>
</dbReference>
<feature type="compositionally biased region" description="Low complexity" evidence="5">
    <location>
        <begin position="8"/>
        <end position="21"/>
    </location>
</feature>
<feature type="region of interest" description="Disordered" evidence="5">
    <location>
        <begin position="1"/>
        <end position="21"/>
    </location>
</feature>
<dbReference type="InterPro" id="IPR051187">
    <property type="entry name" value="Pre-mRNA_3'-end_processing_reg"/>
</dbReference>
<evidence type="ECO:0000313" key="8">
    <source>
        <dbReference type="Proteomes" id="UP000011082"/>
    </source>
</evidence>
<dbReference type="VEuPathDB" id="MicrosporidiaDB:VICG_01962"/>
<dbReference type="GO" id="GO:0006397">
    <property type="term" value="P:mRNA processing"/>
    <property type="evidence" value="ECO:0007669"/>
    <property type="project" value="UniProtKB-KW"/>
</dbReference>
<feature type="domain" description="Pre-mRNA polyadenylation factor Fip1" evidence="6">
    <location>
        <begin position="45"/>
        <end position="87"/>
    </location>
</feature>
<dbReference type="InterPro" id="IPR007854">
    <property type="entry name" value="Fip1_dom"/>
</dbReference>
<dbReference type="PANTHER" id="PTHR13484">
    <property type="entry name" value="FIP1-LIKE 1 PROTEIN"/>
    <property type="match status" value="1"/>
</dbReference>
<evidence type="ECO:0000313" key="7">
    <source>
        <dbReference type="EMBL" id="ELA41003.1"/>
    </source>
</evidence>